<dbReference type="AlphaFoldDB" id="A0A6J7ND78"/>
<evidence type="ECO:0000313" key="2">
    <source>
        <dbReference type="EMBL" id="CAB4988449.1"/>
    </source>
</evidence>
<evidence type="ECO:0000256" key="1">
    <source>
        <dbReference type="SAM" id="MobiDB-lite"/>
    </source>
</evidence>
<sequence>MLRAVARSPSITGARIATQIGMVLVRIDTMPAGMFFAARNRQAVDSPVITRPIATTPFHSSRVRGQSARLRRAMVSNSTAPISARAAATVSGGTARPATRMATVFIPQNDATEQNSTHTGIRCKKDSRPGSTSPGRKFMEWSLSGS</sequence>
<organism evidence="2">
    <name type="scientific">freshwater metagenome</name>
    <dbReference type="NCBI Taxonomy" id="449393"/>
    <lineage>
        <taxon>unclassified sequences</taxon>
        <taxon>metagenomes</taxon>
        <taxon>ecological metagenomes</taxon>
    </lineage>
</organism>
<gene>
    <name evidence="2" type="ORF">UFOPK3954_01007</name>
</gene>
<proteinExistence type="predicted"/>
<name>A0A6J7ND78_9ZZZZ</name>
<feature type="region of interest" description="Disordered" evidence="1">
    <location>
        <begin position="110"/>
        <end position="146"/>
    </location>
</feature>
<accession>A0A6J7ND78</accession>
<reference evidence="2" key="1">
    <citation type="submission" date="2020-05" db="EMBL/GenBank/DDBJ databases">
        <authorList>
            <person name="Chiriac C."/>
            <person name="Salcher M."/>
            <person name="Ghai R."/>
            <person name="Kavagutti S V."/>
        </authorList>
    </citation>
    <scope>NUCLEOTIDE SEQUENCE</scope>
</reference>
<protein>
    <submittedName>
        <fullName evidence="2">Unannotated protein</fullName>
    </submittedName>
</protein>
<feature type="compositionally biased region" description="Polar residues" evidence="1">
    <location>
        <begin position="110"/>
        <end position="119"/>
    </location>
</feature>
<dbReference type="EMBL" id="CAFBON010000090">
    <property type="protein sequence ID" value="CAB4988449.1"/>
    <property type="molecule type" value="Genomic_DNA"/>
</dbReference>